<name>A0A0E9V6W5_ANGAN</name>
<organism evidence="1">
    <name type="scientific">Anguilla anguilla</name>
    <name type="common">European freshwater eel</name>
    <name type="synonym">Muraena anguilla</name>
    <dbReference type="NCBI Taxonomy" id="7936"/>
    <lineage>
        <taxon>Eukaryota</taxon>
        <taxon>Metazoa</taxon>
        <taxon>Chordata</taxon>
        <taxon>Craniata</taxon>
        <taxon>Vertebrata</taxon>
        <taxon>Euteleostomi</taxon>
        <taxon>Actinopterygii</taxon>
        <taxon>Neopterygii</taxon>
        <taxon>Teleostei</taxon>
        <taxon>Anguilliformes</taxon>
        <taxon>Anguillidae</taxon>
        <taxon>Anguilla</taxon>
    </lineage>
</organism>
<evidence type="ECO:0000313" key="1">
    <source>
        <dbReference type="EMBL" id="JAH73215.1"/>
    </source>
</evidence>
<protein>
    <submittedName>
        <fullName evidence="1">Uncharacterized protein</fullName>
    </submittedName>
</protein>
<sequence length="20" mass="2333">MLLRKLAICVFMYLFAILSS</sequence>
<reference evidence="1" key="1">
    <citation type="submission" date="2014-11" db="EMBL/GenBank/DDBJ databases">
        <authorList>
            <person name="Amaro Gonzalez C."/>
        </authorList>
    </citation>
    <scope>NUCLEOTIDE SEQUENCE</scope>
</reference>
<dbReference type="AlphaFoldDB" id="A0A0E9V6W5"/>
<proteinExistence type="predicted"/>
<accession>A0A0E9V6W5</accession>
<dbReference type="EMBL" id="GBXM01035362">
    <property type="protein sequence ID" value="JAH73215.1"/>
    <property type="molecule type" value="Transcribed_RNA"/>
</dbReference>
<reference evidence="1" key="2">
    <citation type="journal article" date="2015" name="Fish Shellfish Immunol.">
        <title>Early steps in the European eel (Anguilla anguilla)-Vibrio vulnificus interaction in the gills: Role of the RtxA13 toxin.</title>
        <authorList>
            <person name="Callol A."/>
            <person name="Pajuelo D."/>
            <person name="Ebbesson L."/>
            <person name="Teles M."/>
            <person name="MacKenzie S."/>
            <person name="Amaro C."/>
        </authorList>
    </citation>
    <scope>NUCLEOTIDE SEQUENCE</scope>
</reference>